<organism evidence="2 3">
    <name type="scientific">Smittium culicis</name>
    <dbReference type="NCBI Taxonomy" id="133412"/>
    <lineage>
        <taxon>Eukaryota</taxon>
        <taxon>Fungi</taxon>
        <taxon>Fungi incertae sedis</taxon>
        <taxon>Zoopagomycota</taxon>
        <taxon>Kickxellomycotina</taxon>
        <taxon>Harpellomycetes</taxon>
        <taxon>Harpellales</taxon>
        <taxon>Legeriomycetaceae</taxon>
        <taxon>Smittium</taxon>
    </lineage>
</organism>
<dbReference type="AlphaFoldDB" id="A0A1R1X713"/>
<feature type="non-terminal residue" evidence="2">
    <location>
        <position position="37"/>
    </location>
</feature>
<evidence type="ECO:0000313" key="3">
    <source>
        <dbReference type="Proteomes" id="UP000187429"/>
    </source>
</evidence>
<feature type="region of interest" description="Disordered" evidence="1">
    <location>
        <begin position="1"/>
        <end position="21"/>
    </location>
</feature>
<name>A0A1R1X713_9FUNG</name>
<sequence length="37" mass="3997">MVSPEASSAPKRANCHQKVSIRPLQSSFRPISISANT</sequence>
<keyword evidence="3" id="KW-1185">Reference proteome</keyword>
<evidence type="ECO:0000313" key="2">
    <source>
        <dbReference type="EMBL" id="OMJ10425.1"/>
    </source>
</evidence>
<dbReference type="EMBL" id="LSSM01006614">
    <property type="protein sequence ID" value="OMJ10425.1"/>
    <property type="molecule type" value="Genomic_DNA"/>
</dbReference>
<dbReference type="Proteomes" id="UP000187429">
    <property type="component" value="Unassembled WGS sequence"/>
</dbReference>
<protein>
    <submittedName>
        <fullName evidence="2">Uncharacterized protein</fullName>
    </submittedName>
</protein>
<comment type="caution">
    <text evidence="2">The sequence shown here is derived from an EMBL/GenBank/DDBJ whole genome shotgun (WGS) entry which is preliminary data.</text>
</comment>
<proteinExistence type="predicted"/>
<gene>
    <name evidence="2" type="ORF">AYI69_g10243</name>
</gene>
<accession>A0A1R1X713</accession>
<reference evidence="3" key="1">
    <citation type="submission" date="2017-01" db="EMBL/GenBank/DDBJ databases">
        <authorList>
            <person name="Wang Y."/>
            <person name="White M."/>
            <person name="Kvist S."/>
            <person name="Moncalvo J.-M."/>
        </authorList>
    </citation>
    <scope>NUCLEOTIDE SEQUENCE [LARGE SCALE GENOMIC DNA]</scope>
    <source>
        <strain evidence="3">ID-206-W2</strain>
    </source>
</reference>
<evidence type="ECO:0000256" key="1">
    <source>
        <dbReference type="SAM" id="MobiDB-lite"/>
    </source>
</evidence>